<evidence type="ECO:0000313" key="4">
    <source>
        <dbReference type="Proteomes" id="UP000283458"/>
    </source>
</evidence>
<dbReference type="Pfam" id="PF00078">
    <property type="entry name" value="RVT_1"/>
    <property type="match status" value="1"/>
</dbReference>
<gene>
    <name evidence="3" type="ORF">D3877_21305</name>
</gene>
<dbReference type="InterPro" id="IPR051083">
    <property type="entry name" value="GrpII_Intron_Splice-Mob/Def"/>
</dbReference>
<comment type="similarity">
    <text evidence="1">Belongs to the bacterial reverse transcriptase family.</text>
</comment>
<reference evidence="3 4" key="1">
    <citation type="submission" date="2018-09" db="EMBL/GenBank/DDBJ databases">
        <authorList>
            <person name="Zhu H."/>
        </authorList>
    </citation>
    <scope>NUCLEOTIDE SEQUENCE [LARGE SCALE GENOMIC DNA]</scope>
    <source>
        <strain evidence="3 4">K2W22B-5</strain>
    </source>
</reference>
<dbReference type="Proteomes" id="UP000283458">
    <property type="component" value="Unassembled WGS sequence"/>
</dbReference>
<evidence type="ECO:0000259" key="2">
    <source>
        <dbReference type="PROSITE" id="PS50878"/>
    </source>
</evidence>
<keyword evidence="3" id="KW-0808">Transferase</keyword>
<comment type="caution">
    <text evidence="3">The sequence shown here is derived from an EMBL/GenBank/DDBJ whole genome shotgun (WGS) entry which is preliminary data.</text>
</comment>
<dbReference type="PROSITE" id="PS50878">
    <property type="entry name" value="RT_POL"/>
    <property type="match status" value="1"/>
</dbReference>
<protein>
    <submittedName>
        <fullName evidence="3">RNA-directed DNA polymerase (Reverse transcriptase) protein</fullName>
    </submittedName>
</protein>
<name>A0A418VS72_9PROT</name>
<sequence length="439" mass="51317">MKPFQIFAKKFSIESLRSLFDEKISETKAIGRDGIRTSQFADHIENEVSLISKNTKSGNYKFTRYKAKLISKGPFKEPRMLSIPTVRDRLTLRALCEFMAEVYPEAITRKPHEYIKNIKEELAGADLNAAFLRIDVRDYYPSVDRELLIKDIKKKIRKQEAISLIEKAISTETFKAGEKGIPQGLSISNILANIYLLEFDLSLKKYIKYYRYVDDILMICGSTAHAQDVFKEVKWRLEHQRHLLCHDLGDKSKSCISSVQHGVDYLGFHVSKSKISVRQSSLRKMISSIISIFSKFKPINNDTKLLWLLNLRITGCRFEEKNYGWMFFFLQTEDTSQLSRLDRLVRIQLNKNKKYKLIGKQKTFIKTFHELRFKGIKSKYIPNFDEITFEDMVNIICTITGIDKRKLEEKGEKFVRSEFKKIIKKEVSVLERDIMESFS</sequence>
<dbReference type="PANTHER" id="PTHR34047:SF8">
    <property type="entry name" value="PROTEIN YKFC"/>
    <property type="match status" value="1"/>
</dbReference>
<dbReference type="AlphaFoldDB" id="A0A418VS72"/>
<accession>A0A418VS72</accession>
<feature type="domain" description="Reverse transcriptase" evidence="2">
    <location>
        <begin position="51"/>
        <end position="330"/>
    </location>
</feature>
<dbReference type="GO" id="GO:0003964">
    <property type="term" value="F:RNA-directed DNA polymerase activity"/>
    <property type="evidence" value="ECO:0007669"/>
    <property type="project" value="UniProtKB-KW"/>
</dbReference>
<dbReference type="EMBL" id="QYUL01000003">
    <property type="protein sequence ID" value="RJF79328.1"/>
    <property type="molecule type" value="Genomic_DNA"/>
</dbReference>
<dbReference type="SUPFAM" id="SSF56672">
    <property type="entry name" value="DNA/RNA polymerases"/>
    <property type="match status" value="1"/>
</dbReference>
<keyword evidence="4" id="KW-1185">Reference proteome</keyword>
<proteinExistence type="inferred from homology"/>
<dbReference type="OrthoDB" id="9793236at2"/>
<dbReference type="PANTHER" id="PTHR34047">
    <property type="entry name" value="NUCLEAR INTRON MATURASE 1, MITOCHONDRIAL-RELATED"/>
    <property type="match status" value="1"/>
</dbReference>
<keyword evidence="3" id="KW-0548">Nucleotidyltransferase</keyword>
<organism evidence="3 4">
    <name type="scientific">Azospirillum cavernae</name>
    <dbReference type="NCBI Taxonomy" id="2320860"/>
    <lineage>
        <taxon>Bacteria</taxon>
        <taxon>Pseudomonadati</taxon>
        <taxon>Pseudomonadota</taxon>
        <taxon>Alphaproteobacteria</taxon>
        <taxon>Rhodospirillales</taxon>
        <taxon>Azospirillaceae</taxon>
        <taxon>Azospirillum</taxon>
    </lineage>
</organism>
<evidence type="ECO:0000256" key="1">
    <source>
        <dbReference type="ARBA" id="ARBA00034120"/>
    </source>
</evidence>
<dbReference type="RefSeq" id="WP_119832786.1">
    <property type="nucleotide sequence ID" value="NZ_QYUL01000003.1"/>
</dbReference>
<dbReference type="InterPro" id="IPR000477">
    <property type="entry name" value="RT_dom"/>
</dbReference>
<dbReference type="InterPro" id="IPR043502">
    <property type="entry name" value="DNA/RNA_pol_sf"/>
</dbReference>
<evidence type="ECO:0000313" key="3">
    <source>
        <dbReference type="EMBL" id="RJF79328.1"/>
    </source>
</evidence>
<keyword evidence="3" id="KW-0695">RNA-directed DNA polymerase</keyword>